<protein>
    <submittedName>
        <fullName evidence="1">Uncharacterized protein</fullName>
    </submittedName>
</protein>
<dbReference type="Proteomes" id="UP001602013">
    <property type="component" value="Unassembled WGS sequence"/>
</dbReference>
<evidence type="ECO:0000313" key="1">
    <source>
        <dbReference type="EMBL" id="MFF3669789.1"/>
    </source>
</evidence>
<sequence length="80" mass="8726">MANLDREAMWAAAARIQRLSDEHWSTFAPSCRLMENGAWVGPAGDRFGAEVRAAQRDLQDLLTAAARSAREKLAALPDTA</sequence>
<dbReference type="RefSeq" id="WP_387416066.1">
    <property type="nucleotide sequence ID" value="NZ_JBIASD010000024.1"/>
</dbReference>
<proteinExistence type="predicted"/>
<evidence type="ECO:0000313" key="2">
    <source>
        <dbReference type="Proteomes" id="UP001602013"/>
    </source>
</evidence>
<organism evidence="1 2">
    <name type="scientific">Microtetraspora malaysiensis</name>
    <dbReference type="NCBI Taxonomy" id="161358"/>
    <lineage>
        <taxon>Bacteria</taxon>
        <taxon>Bacillati</taxon>
        <taxon>Actinomycetota</taxon>
        <taxon>Actinomycetes</taxon>
        <taxon>Streptosporangiales</taxon>
        <taxon>Streptosporangiaceae</taxon>
        <taxon>Microtetraspora</taxon>
    </lineage>
</organism>
<dbReference type="EMBL" id="JBIASD010000024">
    <property type="protein sequence ID" value="MFF3669789.1"/>
    <property type="molecule type" value="Genomic_DNA"/>
</dbReference>
<reference evidence="1 2" key="1">
    <citation type="submission" date="2024-10" db="EMBL/GenBank/DDBJ databases">
        <title>The Natural Products Discovery Center: Release of the First 8490 Sequenced Strains for Exploring Actinobacteria Biosynthetic Diversity.</title>
        <authorList>
            <person name="Kalkreuter E."/>
            <person name="Kautsar S.A."/>
            <person name="Yang D."/>
            <person name="Bader C.D."/>
            <person name="Teijaro C.N."/>
            <person name="Fluegel L."/>
            <person name="Davis C.M."/>
            <person name="Simpson J.R."/>
            <person name="Lauterbach L."/>
            <person name="Steele A.D."/>
            <person name="Gui C."/>
            <person name="Meng S."/>
            <person name="Li G."/>
            <person name="Viehrig K."/>
            <person name="Ye F."/>
            <person name="Su P."/>
            <person name="Kiefer A.F."/>
            <person name="Nichols A."/>
            <person name="Cepeda A.J."/>
            <person name="Yan W."/>
            <person name="Fan B."/>
            <person name="Jiang Y."/>
            <person name="Adhikari A."/>
            <person name="Zheng C.-J."/>
            <person name="Schuster L."/>
            <person name="Cowan T.M."/>
            <person name="Smanski M.J."/>
            <person name="Chevrette M.G."/>
            <person name="De Carvalho L.P.S."/>
            <person name="Shen B."/>
        </authorList>
    </citation>
    <scope>NUCLEOTIDE SEQUENCE [LARGE SCALE GENOMIC DNA]</scope>
    <source>
        <strain evidence="1 2">NPDC002173</strain>
    </source>
</reference>
<name>A0ABW6SXQ3_9ACTN</name>
<accession>A0ABW6SXQ3</accession>
<comment type="caution">
    <text evidence="1">The sequence shown here is derived from an EMBL/GenBank/DDBJ whole genome shotgun (WGS) entry which is preliminary data.</text>
</comment>
<keyword evidence="2" id="KW-1185">Reference proteome</keyword>
<gene>
    <name evidence="1" type="ORF">ACFYXI_29795</name>
</gene>